<name>A0A8M1FWP9_URSMA</name>
<keyword evidence="1" id="KW-1185">Reference proteome</keyword>
<reference evidence="2" key="1">
    <citation type="submission" date="2025-08" db="UniProtKB">
        <authorList>
            <consortium name="RefSeq"/>
        </authorList>
    </citation>
    <scope>IDENTIFICATION</scope>
    <source>
        <tissue evidence="2">Whole blood</tissue>
    </source>
</reference>
<evidence type="ECO:0000313" key="2">
    <source>
        <dbReference type="RefSeq" id="XP_040486592.1"/>
    </source>
</evidence>
<dbReference type="KEGG" id="umr:103662539"/>
<dbReference type="AlphaFoldDB" id="A0A8M1FWP9"/>
<proteinExistence type="predicted"/>
<gene>
    <name evidence="2" type="primary">LOC103662539</name>
</gene>
<organism evidence="1 2">
    <name type="scientific">Ursus maritimus</name>
    <name type="common">Polar bear</name>
    <name type="synonym">Thalarctos maritimus</name>
    <dbReference type="NCBI Taxonomy" id="29073"/>
    <lineage>
        <taxon>Eukaryota</taxon>
        <taxon>Metazoa</taxon>
        <taxon>Chordata</taxon>
        <taxon>Craniata</taxon>
        <taxon>Vertebrata</taxon>
        <taxon>Euteleostomi</taxon>
        <taxon>Mammalia</taxon>
        <taxon>Eutheria</taxon>
        <taxon>Laurasiatheria</taxon>
        <taxon>Carnivora</taxon>
        <taxon>Caniformia</taxon>
        <taxon>Ursidae</taxon>
        <taxon>Ursus</taxon>
    </lineage>
</organism>
<dbReference type="GeneID" id="103662539"/>
<sequence>MTTSIGGGVIRNEQCLVKSYLVLLFSTNPSVSSFSLTLRWFLPIDLVWETNLISQAGRRSCRLLIIFDRLCCLLGFQWLPLLEGVPRRECPRGKDCSRHLDVGGTAGQQLGSSLQSRSASPVAYQSQVMQGPSLWVAAAKVTGRRLTEHSCSGTAWNGPSFLTKPLGTRPCSFPTPCLSVLICTWKEMMIRIPKNHLLRDCLYVTLSAPSLPQRCQSHWKRSFPSPSHC</sequence>
<protein>
    <submittedName>
        <fullName evidence="2">Uncharacterized protein LOC103662539</fullName>
    </submittedName>
</protein>
<dbReference type="RefSeq" id="XP_040486592.1">
    <property type="nucleotide sequence ID" value="XM_040630658.1"/>
</dbReference>
<dbReference type="Proteomes" id="UP000261680">
    <property type="component" value="Unplaced"/>
</dbReference>
<accession>A0A8M1FWP9</accession>
<evidence type="ECO:0000313" key="1">
    <source>
        <dbReference type="Proteomes" id="UP000261680"/>
    </source>
</evidence>